<feature type="region of interest" description="Disordered" evidence="1">
    <location>
        <begin position="1"/>
        <end position="22"/>
    </location>
</feature>
<dbReference type="PANTHER" id="PTHR46328">
    <property type="entry name" value="FAR-RED IMPAIRED RESPONSIVE (FAR1) FAMILY PROTEIN-RELATED"/>
    <property type="match status" value="1"/>
</dbReference>
<name>A0A328DQ10_9ASTE</name>
<evidence type="ECO:0000256" key="1">
    <source>
        <dbReference type="SAM" id="MobiDB-lite"/>
    </source>
</evidence>
<feature type="compositionally biased region" description="Polar residues" evidence="1">
    <location>
        <begin position="7"/>
        <end position="22"/>
    </location>
</feature>
<evidence type="ECO:0000313" key="3">
    <source>
        <dbReference type="EMBL" id="RAL47694.1"/>
    </source>
</evidence>
<keyword evidence="4" id="KW-1185">Reference proteome</keyword>
<sequence length="218" mass="24492">MFISLSAVHTSTSPNEDTPHTTEIISSSSNLFIPPCPEESKPKMGMVFKSLEDRLNFYKQYASLADFDIRKSTNLKGSGVVVWRYVVCNREGHKHFAPIVNKPTHDDGVPKAKQRRRISNRVDCKARVAFRLVAGVGSSFFNNCKIRTIGLARSTFGVAFDRSLISKVDIQDLGSNTSLKKDRESVVPEKVLLPLPSMRVRKKSFSIEDIFLGVFLRQ</sequence>
<evidence type="ECO:0000259" key="2">
    <source>
        <dbReference type="Pfam" id="PF03101"/>
    </source>
</evidence>
<dbReference type="PANTHER" id="PTHR46328:SF27">
    <property type="entry name" value="OS12G0287500 PROTEIN"/>
    <property type="match status" value="1"/>
</dbReference>
<dbReference type="Proteomes" id="UP000249390">
    <property type="component" value="Unassembled WGS sequence"/>
</dbReference>
<dbReference type="AlphaFoldDB" id="A0A328DQ10"/>
<comment type="caution">
    <text evidence="3">The sequence shown here is derived from an EMBL/GenBank/DDBJ whole genome shotgun (WGS) entry which is preliminary data.</text>
</comment>
<protein>
    <recommendedName>
        <fullName evidence="2">FAR1 domain-containing protein</fullName>
    </recommendedName>
</protein>
<evidence type="ECO:0000313" key="4">
    <source>
        <dbReference type="Proteomes" id="UP000249390"/>
    </source>
</evidence>
<organism evidence="3 4">
    <name type="scientific">Cuscuta australis</name>
    <dbReference type="NCBI Taxonomy" id="267555"/>
    <lineage>
        <taxon>Eukaryota</taxon>
        <taxon>Viridiplantae</taxon>
        <taxon>Streptophyta</taxon>
        <taxon>Embryophyta</taxon>
        <taxon>Tracheophyta</taxon>
        <taxon>Spermatophyta</taxon>
        <taxon>Magnoliopsida</taxon>
        <taxon>eudicotyledons</taxon>
        <taxon>Gunneridae</taxon>
        <taxon>Pentapetalae</taxon>
        <taxon>asterids</taxon>
        <taxon>lamiids</taxon>
        <taxon>Solanales</taxon>
        <taxon>Convolvulaceae</taxon>
        <taxon>Cuscuteae</taxon>
        <taxon>Cuscuta</taxon>
        <taxon>Cuscuta subgen. Grammica</taxon>
        <taxon>Cuscuta sect. Cleistogrammica</taxon>
    </lineage>
</organism>
<dbReference type="Pfam" id="PF03101">
    <property type="entry name" value="FAR1"/>
    <property type="match status" value="1"/>
</dbReference>
<dbReference type="InterPro" id="IPR004330">
    <property type="entry name" value="FAR1_DNA_bnd_dom"/>
</dbReference>
<dbReference type="EMBL" id="NQVE01000111">
    <property type="protein sequence ID" value="RAL47694.1"/>
    <property type="molecule type" value="Genomic_DNA"/>
</dbReference>
<accession>A0A328DQ10</accession>
<feature type="domain" description="FAR1" evidence="2">
    <location>
        <begin position="56"/>
        <end position="132"/>
    </location>
</feature>
<gene>
    <name evidence="3" type="ORF">DM860_012319</name>
</gene>
<proteinExistence type="predicted"/>
<reference evidence="3 4" key="1">
    <citation type="submission" date="2018-06" db="EMBL/GenBank/DDBJ databases">
        <title>The Genome of Cuscuta australis (Dodder) Provides Insight into the Evolution of Plant Parasitism.</title>
        <authorList>
            <person name="Liu H."/>
        </authorList>
    </citation>
    <scope>NUCLEOTIDE SEQUENCE [LARGE SCALE GENOMIC DNA]</scope>
    <source>
        <strain evidence="4">cv. Yunnan</strain>
        <tissue evidence="3">Vines</tissue>
    </source>
</reference>